<keyword evidence="4 5" id="KW-0472">Membrane</keyword>
<evidence type="ECO:0000256" key="1">
    <source>
        <dbReference type="ARBA" id="ARBA00004141"/>
    </source>
</evidence>
<dbReference type="Gene3D" id="1.10.1450.10">
    <property type="entry name" value="Tetraspanin"/>
    <property type="match status" value="1"/>
</dbReference>
<evidence type="ECO:0000313" key="7">
    <source>
        <dbReference type="RefSeq" id="XP_052756459.1"/>
    </source>
</evidence>
<evidence type="ECO:0000256" key="2">
    <source>
        <dbReference type="ARBA" id="ARBA00022692"/>
    </source>
</evidence>
<reference evidence="7" key="1">
    <citation type="submission" date="2025-08" db="UniProtKB">
        <authorList>
            <consortium name="RefSeq"/>
        </authorList>
    </citation>
    <scope>IDENTIFICATION</scope>
    <source>
        <tissue evidence="7">Whole larvae</tissue>
    </source>
</reference>
<dbReference type="Pfam" id="PF00335">
    <property type="entry name" value="Tetraspanin"/>
    <property type="match status" value="1"/>
</dbReference>
<keyword evidence="3 5" id="KW-1133">Transmembrane helix</keyword>
<comment type="subcellular location">
    <subcellularLocation>
        <location evidence="1">Membrane</location>
        <topology evidence="1">Multi-pass membrane protein</topology>
    </subcellularLocation>
</comment>
<dbReference type="GeneID" id="113519833"/>
<evidence type="ECO:0000256" key="3">
    <source>
        <dbReference type="ARBA" id="ARBA00022989"/>
    </source>
</evidence>
<feature type="transmembrane region" description="Helical" evidence="5">
    <location>
        <begin position="244"/>
        <end position="267"/>
    </location>
</feature>
<accession>A0ABM3MYT2</accession>
<dbReference type="PANTHER" id="PTHR19282">
    <property type="entry name" value="TETRASPANIN"/>
    <property type="match status" value="1"/>
</dbReference>
<proteinExistence type="predicted"/>
<protein>
    <submittedName>
        <fullName evidence="7">RDS/peripherin-like protein xRDS35</fullName>
    </submittedName>
</protein>
<sequence>MYLTWASFNNIRMLLMAFMPVVIFYLIWLVNTSEGIRSEEGTLLDLVCWPDGNAIPVIIACGSIIAVVIELYGLYQLFRAGLSKKEFNVTNGLYYYIWALIVMIIIFLAIMFYSGLQSTIIRAKIKGGITKAMLRYASHLPSKVAIDRLQTRFHCCGRVNFQEWFYIPWYTTGEIVDANTLSSPKFVADNVPYSCCSMDVLWPCIHHRVTQVGTIYKYNPSKQLTIWKAGCEEKLISEMMSVSWRFNAVMALIIIAMILQVIAVRYLHTAYRSGLDVDNKIICNAYLLRSQTDSESQPNSFINKKKVFRKKKLKQARTLQWVTATYGPRRKKYMTSSASDINSSDELLKPIYE</sequence>
<dbReference type="InterPro" id="IPR018499">
    <property type="entry name" value="Tetraspanin/Peripherin"/>
</dbReference>
<organism evidence="6 7">
    <name type="scientific">Galleria mellonella</name>
    <name type="common">Greater wax moth</name>
    <dbReference type="NCBI Taxonomy" id="7137"/>
    <lineage>
        <taxon>Eukaryota</taxon>
        <taxon>Metazoa</taxon>
        <taxon>Ecdysozoa</taxon>
        <taxon>Arthropoda</taxon>
        <taxon>Hexapoda</taxon>
        <taxon>Insecta</taxon>
        <taxon>Pterygota</taxon>
        <taxon>Neoptera</taxon>
        <taxon>Endopterygota</taxon>
        <taxon>Lepidoptera</taxon>
        <taxon>Glossata</taxon>
        <taxon>Ditrysia</taxon>
        <taxon>Pyraloidea</taxon>
        <taxon>Pyralidae</taxon>
        <taxon>Galleriinae</taxon>
        <taxon>Galleria</taxon>
    </lineage>
</organism>
<keyword evidence="6" id="KW-1185">Reference proteome</keyword>
<keyword evidence="2 5" id="KW-0812">Transmembrane</keyword>
<feature type="transmembrane region" description="Helical" evidence="5">
    <location>
        <begin position="95"/>
        <end position="116"/>
    </location>
</feature>
<dbReference type="PANTHER" id="PTHR19282:SF544">
    <property type="entry name" value="TETRASPANIN"/>
    <property type="match status" value="1"/>
</dbReference>
<dbReference type="RefSeq" id="XP_052756459.1">
    <property type="nucleotide sequence ID" value="XM_052900499.1"/>
</dbReference>
<dbReference type="Proteomes" id="UP001652740">
    <property type="component" value="Unplaced"/>
</dbReference>
<dbReference type="SUPFAM" id="SSF48652">
    <property type="entry name" value="Tetraspanin"/>
    <property type="match status" value="1"/>
</dbReference>
<evidence type="ECO:0000256" key="4">
    <source>
        <dbReference type="ARBA" id="ARBA00023136"/>
    </source>
</evidence>
<feature type="transmembrane region" description="Helical" evidence="5">
    <location>
        <begin position="52"/>
        <end position="75"/>
    </location>
</feature>
<feature type="transmembrane region" description="Helical" evidence="5">
    <location>
        <begin position="12"/>
        <end position="31"/>
    </location>
</feature>
<evidence type="ECO:0000256" key="5">
    <source>
        <dbReference type="SAM" id="Phobius"/>
    </source>
</evidence>
<dbReference type="InterPro" id="IPR008952">
    <property type="entry name" value="Tetraspanin_EC2_sf"/>
</dbReference>
<evidence type="ECO:0000313" key="6">
    <source>
        <dbReference type="Proteomes" id="UP001652740"/>
    </source>
</evidence>
<gene>
    <name evidence="7" type="primary">LOC113519833</name>
</gene>
<name>A0ABM3MYT2_GALME</name>